<protein>
    <submittedName>
        <fullName evidence="1">Uncharacterized protein</fullName>
    </submittedName>
</protein>
<sequence length="172" mass="20617">MNLYLILLERQPEQKANDYIHIKGLLSKRFKFTPGKYRQLFSAHQKSYNNTWADYYHELSTYFDGWTLGLKVQTCGGDLRKLIISDQMKQRTPTDFKEHFLDEWTTIDSPVDLAEKFEGYEDMKKTLKQKSRGSYFKGRQYFKGTEKFRKLGLQRKFEYNRTDMKFPASRCN</sequence>
<name>A0A4Y2D134_ARAVE</name>
<keyword evidence="2" id="KW-1185">Reference proteome</keyword>
<dbReference type="AlphaFoldDB" id="A0A4Y2D134"/>
<proteinExistence type="predicted"/>
<gene>
    <name evidence="1" type="ORF">AVEN_81729_1</name>
</gene>
<dbReference type="PANTHER" id="PTHR46888">
    <property type="entry name" value="ZINC KNUCKLE DOMAINCONTAINING PROTEIN-RELATED"/>
    <property type="match status" value="1"/>
</dbReference>
<dbReference type="PANTHER" id="PTHR46888:SF1">
    <property type="entry name" value="RIBONUCLEASE H"/>
    <property type="match status" value="1"/>
</dbReference>
<comment type="caution">
    <text evidence="1">The sequence shown here is derived from an EMBL/GenBank/DDBJ whole genome shotgun (WGS) entry which is preliminary data.</text>
</comment>
<dbReference type="OrthoDB" id="6413274at2759"/>
<evidence type="ECO:0000313" key="1">
    <source>
        <dbReference type="EMBL" id="GBM09698.1"/>
    </source>
</evidence>
<dbReference type="Proteomes" id="UP000499080">
    <property type="component" value="Unassembled WGS sequence"/>
</dbReference>
<reference evidence="1 2" key="1">
    <citation type="journal article" date="2019" name="Sci. Rep.">
        <title>Orb-weaving spider Araneus ventricosus genome elucidates the spidroin gene catalogue.</title>
        <authorList>
            <person name="Kono N."/>
            <person name="Nakamura H."/>
            <person name="Ohtoshi R."/>
            <person name="Moran D.A.P."/>
            <person name="Shinohara A."/>
            <person name="Yoshida Y."/>
            <person name="Fujiwara M."/>
            <person name="Mori M."/>
            <person name="Tomita M."/>
            <person name="Arakawa K."/>
        </authorList>
    </citation>
    <scope>NUCLEOTIDE SEQUENCE [LARGE SCALE GENOMIC DNA]</scope>
</reference>
<accession>A0A4Y2D134</accession>
<dbReference type="EMBL" id="BGPR01088054">
    <property type="protein sequence ID" value="GBM09698.1"/>
    <property type="molecule type" value="Genomic_DNA"/>
</dbReference>
<evidence type="ECO:0000313" key="2">
    <source>
        <dbReference type="Proteomes" id="UP000499080"/>
    </source>
</evidence>
<organism evidence="1 2">
    <name type="scientific">Araneus ventricosus</name>
    <name type="common">Orbweaver spider</name>
    <name type="synonym">Epeira ventricosa</name>
    <dbReference type="NCBI Taxonomy" id="182803"/>
    <lineage>
        <taxon>Eukaryota</taxon>
        <taxon>Metazoa</taxon>
        <taxon>Ecdysozoa</taxon>
        <taxon>Arthropoda</taxon>
        <taxon>Chelicerata</taxon>
        <taxon>Arachnida</taxon>
        <taxon>Araneae</taxon>
        <taxon>Araneomorphae</taxon>
        <taxon>Entelegynae</taxon>
        <taxon>Araneoidea</taxon>
        <taxon>Araneidae</taxon>
        <taxon>Araneus</taxon>
    </lineage>
</organism>